<reference evidence="1" key="1">
    <citation type="submission" date="2023-06" db="EMBL/GenBank/DDBJ databases">
        <title>Robiginitalea aurantiacus sp. nov. and Algoriphagus sediminis sp. nov., isolated from coastal sediment.</title>
        <authorList>
            <person name="Zhou Z.Y."/>
            <person name="An J."/>
            <person name="Jia Y.W."/>
            <person name="Du Z.J."/>
        </authorList>
    </citation>
    <scope>NUCLEOTIDE SEQUENCE</scope>
    <source>
        <strain evidence="1">C2-7</strain>
    </source>
</reference>
<sequence>MNRLLLISFLAIFLFSCDREIEDPIPLGFEYQPLEVGLFWVYEVNQTIYFGENDFESESFFYRDEVRTFFLNEERESVFVVDRFKSIDQSNWVRESSFTRHIKDFSFLENRQNQISVNLVFPPSQGTSWDANIYTNQAKDDFEYVSSISFEQGERSEADLLRVLQNEDDDEITFRDNRYEIYARDIGLVEKYFEVVTYCSRNDCLGDQLIDSGKISFMKLVDYGRE</sequence>
<comment type="caution">
    <text evidence="1">The sequence shown here is derived from an EMBL/GenBank/DDBJ whole genome shotgun (WGS) entry which is preliminary data.</text>
</comment>
<organism evidence="1 2">
    <name type="scientific">Algoriphagus sediminis</name>
    <dbReference type="NCBI Taxonomy" id="3057113"/>
    <lineage>
        <taxon>Bacteria</taxon>
        <taxon>Pseudomonadati</taxon>
        <taxon>Bacteroidota</taxon>
        <taxon>Cytophagia</taxon>
        <taxon>Cytophagales</taxon>
        <taxon>Cyclobacteriaceae</taxon>
        <taxon>Algoriphagus</taxon>
    </lineage>
</organism>
<dbReference type="Proteomes" id="UP001171916">
    <property type="component" value="Unassembled WGS sequence"/>
</dbReference>
<accession>A0ABT7YAX0</accession>
<protein>
    <recommendedName>
        <fullName evidence="3">DKNYY family protein</fullName>
    </recommendedName>
</protein>
<evidence type="ECO:0000313" key="1">
    <source>
        <dbReference type="EMBL" id="MDN3203591.1"/>
    </source>
</evidence>
<dbReference type="EMBL" id="JAUEPH010000002">
    <property type="protein sequence ID" value="MDN3203591.1"/>
    <property type="molecule type" value="Genomic_DNA"/>
</dbReference>
<evidence type="ECO:0000313" key="2">
    <source>
        <dbReference type="Proteomes" id="UP001171916"/>
    </source>
</evidence>
<evidence type="ECO:0008006" key="3">
    <source>
        <dbReference type="Google" id="ProtNLM"/>
    </source>
</evidence>
<dbReference type="PROSITE" id="PS51257">
    <property type="entry name" value="PROKAR_LIPOPROTEIN"/>
    <property type="match status" value="1"/>
</dbReference>
<gene>
    <name evidence="1" type="ORF">QVH07_05505</name>
</gene>
<dbReference type="RefSeq" id="WP_289999151.1">
    <property type="nucleotide sequence ID" value="NZ_JAUEPH010000002.1"/>
</dbReference>
<name>A0ABT7YAX0_9BACT</name>
<proteinExistence type="predicted"/>
<keyword evidence="2" id="KW-1185">Reference proteome</keyword>